<protein>
    <submittedName>
        <fullName evidence="2">Uncharacterized protein</fullName>
    </submittedName>
</protein>
<proteinExistence type="predicted"/>
<keyword evidence="1" id="KW-0472">Membrane</keyword>
<organism evidence="2 3">
    <name type="scientific">Ilyodon furcidens</name>
    <name type="common">goldbreast splitfin</name>
    <dbReference type="NCBI Taxonomy" id="33524"/>
    <lineage>
        <taxon>Eukaryota</taxon>
        <taxon>Metazoa</taxon>
        <taxon>Chordata</taxon>
        <taxon>Craniata</taxon>
        <taxon>Vertebrata</taxon>
        <taxon>Euteleostomi</taxon>
        <taxon>Actinopterygii</taxon>
        <taxon>Neopterygii</taxon>
        <taxon>Teleostei</taxon>
        <taxon>Neoteleostei</taxon>
        <taxon>Acanthomorphata</taxon>
        <taxon>Ovalentaria</taxon>
        <taxon>Atherinomorphae</taxon>
        <taxon>Cyprinodontiformes</taxon>
        <taxon>Goodeidae</taxon>
        <taxon>Ilyodon</taxon>
    </lineage>
</organism>
<accession>A0ABV0T6X2</accession>
<keyword evidence="3" id="KW-1185">Reference proteome</keyword>
<evidence type="ECO:0000313" key="2">
    <source>
        <dbReference type="EMBL" id="MEQ2228595.1"/>
    </source>
</evidence>
<feature type="transmembrane region" description="Helical" evidence="1">
    <location>
        <begin position="49"/>
        <end position="75"/>
    </location>
</feature>
<comment type="caution">
    <text evidence="2">The sequence shown here is derived from an EMBL/GenBank/DDBJ whole genome shotgun (WGS) entry which is preliminary data.</text>
</comment>
<dbReference type="Proteomes" id="UP001482620">
    <property type="component" value="Unassembled WGS sequence"/>
</dbReference>
<keyword evidence="1" id="KW-1133">Transmembrane helix</keyword>
<reference evidence="2 3" key="1">
    <citation type="submission" date="2021-06" db="EMBL/GenBank/DDBJ databases">
        <authorList>
            <person name="Palmer J.M."/>
        </authorList>
    </citation>
    <scope>NUCLEOTIDE SEQUENCE [LARGE SCALE GENOMIC DNA]</scope>
    <source>
        <strain evidence="3">if_2019</strain>
        <tissue evidence="2">Muscle</tissue>
    </source>
</reference>
<gene>
    <name evidence="2" type="ORF">ILYODFUR_010461</name>
</gene>
<evidence type="ECO:0000313" key="3">
    <source>
        <dbReference type="Proteomes" id="UP001482620"/>
    </source>
</evidence>
<dbReference type="EMBL" id="JAHRIQ010023931">
    <property type="protein sequence ID" value="MEQ2228595.1"/>
    <property type="molecule type" value="Genomic_DNA"/>
</dbReference>
<evidence type="ECO:0000256" key="1">
    <source>
        <dbReference type="SAM" id="Phobius"/>
    </source>
</evidence>
<sequence>MAKEQYVLLQAVVTVICKDPRTTLSSYVCTLLFTDYQSSGELFLINYSLLSHVLFVVIFFYLLLLLLFIFIIILIEVFILSISADDIEVVIVRVIIHFTVIDKHRLHSKVLEIFGVTSSTEPFRLAAAFSGVPLTVTNKYLYILC</sequence>
<name>A0ABV0T6X2_9TELE</name>
<keyword evidence="1" id="KW-0812">Transmembrane</keyword>